<evidence type="ECO:0000313" key="3">
    <source>
        <dbReference type="EMBL" id="MBF4374116.1"/>
    </source>
</evidence>
<dbReference type="Pfam" id="PF13728">
    <property type="entry name" value="TraF"/>
    <property type="match status" value="1"/>
</dbReference>
<dbReference type="EMBL" id="RDPI01000016">
    <property type="protein sequence ID" value="MBF4374116.1"/>
    <property type="molecule type" value="Genomic_DNA"/>
</dbReference>
<keyword evidence="4" id="KW-1185">Reference proteome</keyword>
<evidence type="ECO:0000256" key="1">
    <source>
        <dbReference type="SAM" id="MobiDB-lite"/>
    </source>
</evidence>
<protein>
    <recommendedName>
        <fullName evidence="5">Conjugal transfer protein TraF</fullName>
    </recommendedName>
</protein>
<dbReference type="SUPFAM" id="SSF52833">
    <property type="entry name" value="Thioredoxin-like"/>
    <property type="match status" value="1"/>
</dbReference>
<gene>
    <name evidence="3" type="ORF">EAY46_13655</name>
</gene>
<name>A0ABR9Z6M5_VIBAN</name>
<feature type="region of interest" description="Disordered" evidence="1">
    <location>
        <begin position="20"/>
        <end position="53"/>
    </location>
</feature>
<evidence type="ECO:0000313" key="4">
    <source>
        <dbReference type="Proteomes" id="UP000726136"/>
    </source>
</evidence>
<reference evidence="3 4" key="1">
    <citation type="journal article" date="2021" name="PeerJ">
        <title>Analysis of 44 Vibrio anguillarum genomes reveals high genetic diversity.</title>
        <authorList>
            <person name="Hansen M.J."/>
            <person name="Dalsgaard I."/>
        </authorList>
    </citation>
    <scope>NUCLEOTIDE SEQUENCE [LARGE SCALE GENOMIC DNA]</scope>
    <source>
        <strain evidence="3 4">040915-1/1B</strain>
    </source>
</reference>
<feature type="compositionally biased region" description="Basic and acidic residues" evidence="1">
    <location>
        <begin position="24"/>
        <end position="41"/>
    </location>
</feature>
<sequence length="281" mass="32049">MQGKLLLLLSFMLVSHLAVSSPSPDKKERGRYWYEEPKAEEPQEEVAALQPKQETYSRPELPPMAEIMEMHPKQIEALYDEVNDYHTMKPTVDTAVDLLVLDNVLAKKMRAAAAVKQLAVLKNPALSGQFENPIAPSIKNISNQKQSMIVHERLINDREEFAFIVFTQPSCGACKIFRNTLGLFQDKYGWGIKEYNIHDNIDLVNRFNVYGTPTTILVQRNSDDWIPVAQGAEAFTTLVKNTSQGVRLLRGEITPEQWFTSDVQTDSYFDPSYTPIELRRK</sequence>
<dbReference type="InterPro" id="IPR039555">
    <property type="entry name" value="TraF/TrbB"/>
</dbReference>
<dbReference type="InterPro" id="IPR036249">
    <property type="entry name" value="Thioredoxin-like_sf"/>
</dbReference>
<dbReference type="Proteomes" id="UP000726136">
    <property type="component" value="Unassembled WGS sequence"/>
</dbReference>
<organism evidence="3 4">
    <name type="scientific">Vibrio anguillarum</name>
    <name type="common">Listonella anguillarum</name>
    <dbReference type="NCBI Taxonomy" id="55601"/>
    <lineage>
        <taxon>Bacteria</taxon>
        <taxon>Pseudomonadati</taxon>
        <taxon>Pseudomonadota</taxon>
        <taxon>Gammaproteobacteria</taxon>
        <taxon>Vibrionales</taxon>
        <taxon>Vibrionaceae</taxon>
        <taxon>Vibrio</taxon>
    </lineage>
</organism>
<proteinExistence type="predicted"/>
<comment type="caution">
    <text evidence="3">The sequence shown here is derived from an EMBL/GenBank/DDBJ whole genome shotgun (WGS) entry which is preliminary data.</text>
</comment>
<dbReference type="Gene3D" id="3.40.30.10">
    <property type="entry name" value="Glutaredoxin"/>
    <property type="match status" value="1"/>
</dbReference>
<evidence type="ECO:0000256" key="2">
    <source>
        <dbReference type="SAM" id="SignalP"/>
    </source>
</evidence>
<accession>A0ABR9Z6M5</accession>
<feature type="chain" id="PRO_5047013948" description="Conjugal transfer protein TraF" evidence="2">
    <location>
        <begin position="21"/>
        <end position="281"/>
    </location>
</feature>
<keyword evidence="2" id="KW-0732">Signal</keyword>
<evidence type="ECO:0008006" key="5">
    <source>
        <dbReference type="Google" id="ProtNLM"/>
    </source>
</evidence>
<dbReference type="RefSeq" id="WP_194663722.1">
    <property type="nucleotide sequence ID" value="NZ_RDPI01000016.1"/>
</dbReference>
<feature type="signal peptide" evidence="2">
    <location>
        <begin position="1"/>
        <end position="20"/>
    </location>
</feature>